<evidence type="ECO:0000256" key="4">
    <source>
        <dbReference type="ARBA" id="ARBA00018116"/>
    </source>
</evidence>
<feature type="transmembrane region" description="Helical" evidence="13">
    <location>
        <begin position="130"/>
        <end position="148"/>
    </location>
</feature>
<keyword evidence="10 13" id="KW-0496">Mitochondrion</keyword>
<dbReference type="GO" id="GO:0042407">
    <property type="term" value="P:cristae formation"/>
    <property type="evidence" value="ECO:0007669"/>
    <property type="project" value="TreeGrafter"/>
</dbReference>
<protein>
    <recommendedName>
        <fullName evidence="4 13">MICOS complex subunit MIC60</fullName>
    </recommendedName>
    <alternativeName>
        <fullName evidence="13">Mitofilin</fullName>
    </alternativeName>
</protein>
<gene>
    <name evidence="15" type="primary">MIC60</name>
    <name evidence="15" type="ORF">E4U60_007367</name>
</gene>
<evidence type="ECO:0000256" key="2">
    <source>
        <dbReference type="ARBA" id="ARBA00010877"/>
    </source>
</evidence>
<evidence type="ECO:0000256" key="1">
    <source>
        <dbReference type="ARBA" id="ARBA00004434"/>
    </source>
</evidence>
<dbReference type="GO" id="GO:0061617">
    <property type="term" value="C:MICOS complex"/>
    <property type="evidence" value="ECO:0007669"/>
    <property type="project" value="TreeGrafter"/>
</dbReference>
<keyword evidence="16" id="KW-1185">Reference proteome</keyword>
<dbReference type="InterPro" id="IPR019133">
    <property type="entry name" value="MIC60"/>
</dbReference>
<evidence type="ECO:0000256" key="10">
    <source>
        <dbReference type="ARBA" id="ARBA00023128"/>
    </source>
</evidence>
<dbReference type="EMBL" id="SRPO01000082">
    <property type="protein sequence ID" value="KAG5942331.1"/>
    <property type="molecule type" value="Genomic_DNA"/>
</dbReference>
<keyword evidence="11 13" id="KW-0472">Membrane</keyword>
<evidence type="ECO:0000256" key="6">
    <source>
        <dbReference type="ARBA" id="ARBA00022792"/>
    </source>
</evidence>
<feature type="compositionally biased region" description="Basic and acidic residues" evidence="14">
    <location>
        <begin position="281"/>
        <end position="291"/>
    </location>
</feature>
<evidence type="ECO:0000256" key="12">
    <source>
        <dbReference type="ARBA" id="ARBA00025571"/>
    </source>
</evidence>
<evidence type="ECO:0000313" key="16">
    <source>
        <dbReference type="Proteomes" id="UP000706124"/>
    </source>
</evidence>
<accession>A0A9P7SIT2</accession>
<keyword evidence="5 13" id="KW-0812">Transmembrane</keyword>
<evidence type="ECO:0000313" key="15">
    <source>
        <dbReference type="EMBL" id="KAG5942331.1"/>
    </source>
</evidence>
<feature type="compositionally biased region" description="Polar residues" evidence="14">
    <location>
        <begin position="268"/>
        <end position="277"/>
    </location>
</feature>
<evidence type="ECO:0000256" key="8">
    <source>
        <dbReference type="ARBA" id="ARBA00022989"/>
    </source>
</evidence>
<comment type="function">
    <text evidence="12">Component of the MICOS complex, a large protein complex of the mitochondrial inner membrane that plays crucial roles in the maintenance of crista junctions, inner membrane architecture, and formation of contact sites to the outer membrane. Plays a role in keeping cristae membranes connected to the inner boundary membrane. Also promotes protein import via the mitochondrial intermembrane space assembly (MIA) pathway.</text>
</comment>
<evidence type="ECO:0000256" key="11">
    <source>
        <dbReference type="ARBA" id="ARBA00023136"/>
    </source>
</evidence>
<comment type="caution">
    <text evidence="15">The sequence shown here is derived from an EMBL/GenBank/DDBJ whole genome shotgun (WGS) entry which is preliminary data.</text>
</comment>
<feature type="compositionally biased region" description="Basic and acidic residues" evidence="14">
    <location>
        <begin position="237"/>
        <end position="247"/>
    </location>
</feature>
<dbReference type="OrthoDB" id="10261039at2759"/>
<evidence type="ECO:0000256" key="3">
    <source>
        <dbReference type="ARBA" id="ARBA00011875"/>
    </source>
</evidence>
<evidence type="ECO:0000256" key="13">
    <source>
        <dbReference type="RuleBase" id="RU363000"/>
    </source>
</evidence>
<sequence>MLRSSLRSARAFGGQPVVASAQRQWSVATSRHLGERSYAVDGKKKPIDVASKPVVLPTTETLSSERDPPPSAAAIVDAKTPEIKAVPLMPPPPPPPVVKVVKTADKAAPPPPTPPPAPKKRGFFSRLRRLVFTLMLLGVAGFAGGVWYSRINDNFHDFFTEYVPFGEQAVLYLEELEFKKKYPHPVSQVSRVRDVGRQVTIPAQSGASWRVADQAEPSSRHSSAARSDAKTSAVQPTEKKDVADKTPADPVTAAAKPAEKATPKITPSETATGSAKSSAKGFREPEVDEPSRFPPLQPIDLMQLPDAKEPIVRDLVHMLNDLILVVNADGAHGRYSTTIAKAKNEIVRIGSRLKDLKNSVEKQAASQVKSSIDEFDYAATDLIKRVENTMATQEVEWRREFEQEMESVRRSYDERVGLLMEREKKLNDEKLQTQLLEQALALKKEFVQEVKERVERERQGRLGKLSELTSAVSDLEKLTLGWNGVVDTNLKTQQLHVAVEAVRASLENSTHPKPFIRELIALKGIAGDDAVVDAAIATINPTAYQRGVTPPSQLIDRFRRVAGEVRKASLLPEDAGVASHASSWILSHVMFKKEGLADGNDVESILTRTQTFLEEGDLDSAAREMNGLQGWAKALSRDWLGEVRKVLEVQQALDVIATEARLQSLRVENPEGR</sequence>
<keyword evidence="8 13" id="KW-1133">Transmembrane helix</keyword>
<feature type="region of interest" description="Disordered" evidence="14">
    <location>
        <begin position="205"/>
        <end position="298"/>
    </location>
</feature>
<evidence type="ECO:0000256" key="5">
    <source>
        <dbReference type="ARBA" id="ARBA00022692"/>
    </source>
</evidence>
<dbReference type="Proteomes" id="UP000706124">
    <property type="component" value="Unassembled WGS sequence"/>
</dbReference>
<name>A0A9P7SIT2_9HYPO</name>
<reference evidence="15 16" key="1">
    <citation type="journal article" date="2020" name="bioRxiv">
        <title>Whole genome comparisons of ergot fungi reveals the divergence and evolution of species within the genus Claviceps are the result of varying mechanisms driving genome evolution and host range expansion.</title>
        <authorList>
            <person name="Wyka S.A."/>
            <person name="Mondo S.J."/>
            <person name="Liu M."/>
            <person name="Dettman J."/>
            <person name="Nalam V."/>
            <person name="Broders K.D."/>
        </authorList>
    </citation>
    <scope>NUCLEOTIDE SEQUENCE [LARGE SCALE GENOMIC DNA]</scope>
    <source>
        <strain evidence="15 16">CCC 1485</strain>
    </source>
</reference>
<dbReference type="Pfam" id="PF09731">
    <property type="entry name" value="Mitofilin"/>
    <property type="match status" value="2"/>
</dbReference>
<dbReference type="PANTHER" id="PTHR15415:SF7">
    <property type="entry name" value="MICOS COMPLEX SUBUNIT MIC60"/>
    <property type="match status" value="1"/>
</dbReference>
<dbReference type="PANTHER" id="PTHR15415">
    <property type="entry name" value="MITOFILIN"/>
    <property type="match status" value="1"/>
</dbReference>
<evidence type="ECO:0000256" key="14">
    <source>
        <dbReference type="SAM" id="MobiDB-lite"/>
    </source>
</evidence>
<evidence type="ECO:0000256" key="9">
    <source>
        <dbReference type="ARBA" id="ARBA00023054"/>
    </source>
</evidence>
<organism evidence="15 16">
    <name type="scientific">Claviceps pazoutovae</name>
    <dbReference type="NCBI Taxonomy" id="1649127"/>
    <lineage>
        <taxon>Eukaryota</taxon>
        <taxon>Fungi</taxon>
        <taxon>Dikarya</taxon>
        <taxon>Ascomycota</taxon>
        <taxon>Pezizomycotina</taxon>
        <taxon>Sordariomycetes</taxon>
        <taxon>Hypocreomycetidae</taxon>
        <taxon>Hypocreales</taxon>
        <taxon>Clavicipitaceae</taxon>
        <taxon>Claviceps</taxon>
    </lineage>
</organism>
<keyword evidence="9" id="KW-0175">Coiled coil</keyword>
<comment type="subcellular location">
    <subcellularLocation>
        <location evidence="1 13">Mitochondrion inner membrane</location>
        <topology evidence="1 13">Single-pass membrane protein</topology>
    </subcellularLocation>
</comment>
<comment type="similarity">
    <text evidence="2 13">Belongs to the MICOS complex subunit Mic60 family.</text>
</comment>
<comment type="subunit">
    <text evidence="3 13">Component of the mitochondrial contact site and cristae organizing system (MICOS) complex.</text>
</comment>
<evidence type="ECO:0000256" key="7">
    <source>
        <dbReference type="ARBA" id="ARBA00022946"/>
    </source>
</evidence>
<keyword evidence="7" id="KW-0809">Transit peptide</keyword>
<dbReference type="AlphaFoldDB" id="A0A9P7SIT2"/>
<proteinExistence type="inferred from homology"/>
<keyword evidence="6 13" id="KW-0999">Mitochondrion inner membrane</keyword>